<keyword evidence="6" id="KW-0677">Repeat</keyword>
<evidence type="ECO:0000256" key="1">
    <source>
        <dbReference type="ARBA" id="ARBA00004496"/>
    </source>
</evidence>
<dbReference type="Ensembl" id="ENSLLET00000026695.1">
    <property type="protein sequence ID" value="ENSLLEP00000025711.1"/>
    <property type="gene ID" value="ENSLLEG00000016332.1"/>
</dbReference>
<name>A0A8C5PPF9_9ANUR</name>
<dbReference type="GeneTree" id="ENSGT01030000234531"/>
<dbReference type="PANTHER" id="PTHR14224">
    <property type="entry name" value="SIMILAR TO PREFERENTIALLY EXPRESSED ANTIGEN IN MELANOMA-LIKE 3"/>
    <property type="match status" value="1"/>
</dbReference>
<keyword evidence="4" id="KW-0963">Cytoplasm</keyword>
<reference evidence="7" key="2">
    <citation type="submission" date="2025-09" db="UniProtKB">
        <authorList>
            <consortium name="Ensembl"/>
        </authorList>
    </citation>
    <scope>IDENTIFICATION</scope>
</reference>
<dbReference type="Pfam" id="PF00560">
    <property type="entry name" value="LRR_1"/>
    <property type="match status" value="1"/>
</dbReference>
<dbReference type="Gene3D" id="3.80.10.10">
    <property type="entry name" value="Ribonuclease Inhibitor"/>
    <property type="match status" value="1"/>
</dbReference>
<evidence type="ECO:0000256" key="3">
    <source>
        <dbReference type="ARBA" id="ARBA00014228"/>
    </source>
</evidence>
<evidence type="ECO:0000313" key="7">
    <source>
        <dbReference type="Ensembl" id="ENSLLEP00000025711.1"/>
    </source>
</evidence>
<dbReference type="InterPro" id="IPR001611">
    <property type="entry name" value="Leu-rich_rpt"/>
</dbReference>
<dbReference type="Proteomes" id="UP000694569">
    <property type="component" value="Unplaced"/>
</dbReference>
<dbReference type="SUPFAM" id="SSF52047">
    <property type="entry name" value="RNI-like"/>
    <property type="match status" value="1"/>
</dbReference>
<evidence type="ECO:0000256" key="4">
    <source>
        <dbReference type="ARBA" id="ARBA00022490"/>
    </source>
</evidence>
<evidence type="ECO:0000313" key="8">
    <source>
        <dbReference type="Proteomes" id="UP000694569"/>
    </source>
</evidence>
<keyword evidence="8" id="KW-1185">Reference proteome</keyword>
<dbReference type="InterPro" id="IPR032675">
    <property type="entry name" value="LRR_dom_sf"/>
</dbReference>
<dbReference type="AlphaFoldDB" id="A0A8C5PPF9"/>
<comment type="subcellular location">
    <subcellularLocation>
        <location evidence="1">Cytoplasm</location>
    </subcellularLocation>
</comment>
<proteinExistence type="inferred from homology"/>
<accession>A0A8C5PPF9</accession>
<protein>
    <recommendedName>
        <fullName evidence="3">Leucine-rich repeat-containing protein 14</fullName>
    </recommendedName>
</protein>
<dbReference type="PANTHER" id="PTHR14224:SF9">
    <property type="entry name" value="LEUCINE-RICH REPEAT-CONTAINING PROTEIN 14"/>
    <property type="match status" value="1"/>
</dbReference>
<comment type="similarity">
    <text evidence="2">Belongs to the PRAME family. LRRC14 subfamily.</text>
</comment>
<keyword evidence="5" id="KW-0433">Leucine-rich repeat</keyword>
<dbReference type="OrthoDB" id="6479713at2759"/>
<organism evidence="7 8">
    <name type="scientific">Leptobrachium leishanense</name>
    <name type="common">Leishan spiny toad</name>
    <dbReference type="NCBI Taxonomy" id="445787"/>
    <lineage>
        <taxon>Eukaryota</taxon>
        <taxon>Metazoa</taxon>
        <taxon>Chordata</taxon>
        <taxon>Craniata</taxon>
        <taxon>Vertebrata</taxon>
        <taxon>Euteleostomi</taxon>
        <taxon>Amphibia</taxon>
        <taxon>Batrachia</taxon>
        <taxon>Anura</taxon>
        <taxon>Pelobatoidea</taxon>
        <taxon>Megophryidae</taxon>
        <taxon>Leptobrachium</taxon>
    </lineage>
</organism>
<reference evidence="7" key="1">
    <citation type="submission" date="2025-08" db="UniProtKB">
        <authorList>
            <consortium name="Ensembl"/>
        </authorList>
    </citation>
    <scope>IDENTIFICATION</scope>
</reference>
<evidence type="ECO:0000256" key="6">
    <source>
        <dbReference type="ARBA" id="ARBA00022737"/>
    </source>
</evidence>
<evidence type="ECO:0000256" key="5">
    <source>
        <dbReference type="ARBA" id="ARBA00022614"/>
    </source>
</evidence>
<dbReference type="InterPro" id="IPR050694">
    <property type="entry name" value="LRRC14/PRAME"/>
</dbReference>
<evidence type="ECO:0000256" key="2">
    <source>
        <dbReference type="ARBA" id="ARBA00009552"/>
    </source>
</evidence>
<gene>
    <name evidence="7" type="primary">LRRC14</name>
</gene>
<sequence length="511" mass="57213">MRSLVSVCAHRVVSDHASLRRAMHLIPVELYPALFAAAFYDHKTLALHDLVQRWPFPVLSFQKLLYGDGHSPVALRDTSSKQCVQSVILGVVAHLEDSLTKADTTNGTRARRLQVLDVTGMQEDRLTREPHCMSLWSSTVAVAKACIDIHRRCSEKVHPKTKRRKGLRVRPMSPERPVNSPHVDVRVDLFVNSTSFSVLREALLLSAHSPLRLQCRDLRVEELSLQSTSGLLALLSAPGVRKIDLRFNNLGFSGLNVLLPLMSRFTGLRSLKLPYSNIDVNRLTPLTEGALQTFTSLLGQLRDLRELNLGSSRLSGRLRQLLGGLQTPLESLELAFCYLLPADLLYLSASVHASTLRKVDLSGNNLSVFLLQPFQRLLGALSSVLLHLDITECKLEDVHLAAITPALCSCSRLRYLSFSCNPISSQRLRTFLLDTVRLAELRLVIHPLPTDCYNPRTPDDAADELQECGYDQEKVKQLGAELQHMLLHAQRTDMVWSTDLFQENVTDYLSP</sequence>
<dbReference type="GO" id="GO:0005737">
    <property type="term" value="C:cytoplasm"/>
    <property type="evidence" value="ECO:0007669"/>
    <property type="project" value="UniProtKB-SubCell"/>
</dbReference>